<dbReference type="Proteomes" id="UP000008370">
    <property type="component" value="Unassembled WGS sequence"/>
</dbReference>
<evidence type="ECO:0000313" key="2">
    <source>
        <dbReference type="EMBL" id="EKM50264.1"/>
    </source>
</evidence>
<dbReference type="Gene3D" id="3.40.50.360">
    <property type="match status" value="1"/>
</dbReference>
<dbReference type="InParanoid" id="K5VUK1"/>
<name>K5VUK1_PHACS</name>
<dbReference type="STRING" id="650164.K5VUK1"/>
<dbReference type="RefSeq" id="XP_007401450.1">
    <property type="nucleotide sequence ID" value="XM_007401388.1"/>
</dbReference>
<organism evidence="2 3">
    <name type="scientific">Phanerochaete carnosa (strain HHB-10118-sp)</name>
    <name type="common">White-rot fungus</name>
    <name type="synonym">Peniophora carnosa</name>
    <dbReference type="NCBI Taxonomy" id="650164"/>
    <lineage>
        <taxon>Eukaryota</taxon>
        <taxon>Fungi</taxon>
        <taxon>Dikarya</taxon>
        <taxon>Basidiomycota</taxon>
        <taxon>Agaricomycotina</taxon>
        <taxon>Agaricomycetes</taxon>
        <taxon>Polyporales</taxon>
        <taxon>Phanerochaetaceae</taxon>
        <taxon>Phanerochaete</taxon>
    </lineage>
</organism>
<dbReference type="KEGG" id="pco:PHACADRAFT_201107"/>
<keyword evidence="3" id="KW-1185">Reference proteome</keyword>
<accession>K5VUK1</accession>
<sequence length="135" mass="14347">MYPECSSPVSYRVARTFFAEGTHPIYVLFGSNKGTCEALAQRIVADAGGQGFKANSGELDTAAGHLLTDGPVIIVTASYEENATRFVEWLASLRGDAPTGIALAGYGAIRLLPRGEANAGSSDFLEAFTRWEEAL</sequence>
<protein>
    <recommendedName>
        <fullName evidence="1">Flavodoxin-like domain-containing protein</fullName>
    </recommendedName>
</protein>
<reference evidence="2 3" key="1">
    <citation type="journal article" date="2012" name="BMC Genomics">
        <title>Comparative genomics of the white-rot fungi, Phanerochaete carnosa and P. chrysosporium, to elucidate the genetic basis of the distinct wood types they colonize.</title>
        <authorList>
            <person name="Suzuki H."/>
            <person name="MacDonald J."/>
            <person name="Syed K."/>
            <person name="Salamov A."/>
            <person name="Hori C."/>
            <person name="Aerts A."/>
            <person name="Henrissat B."/>
            <person name="Wiebenga A."/>
            <person name="vanKuyk P.A."/>
            <person name="Barry K."/>
            <person name="Lindquist E."/>
            <person name="LaButti K."/>
            <person name="Lapidus A."/>
            <person name="Lucas S."/>
            <person name="Coutinho P."/>
            <person name="Gong Y."/>
            <person name="Samejima M."/>
            <person name="Mahadevan R."/>
            <person name="Abou-Zaid M."/>
            <person name="de Vries R.P."/>
            <person name="Igarashi K."/>
            <person name="Yadav J.S."/>
            <person name="Grigoriev I.V."/>
            <person name="Master E.R."/>
        </authorList>
    </citation>
    <scope>NUCLEOTIDE SEQUENCE [LARGE SCALE GENOMIC DNA]</scope>
    <source>
        <strain evidence="2 3">HHB-10118-sp</strain>
    </source>
</reference>
<dbReference type="EMBL" id="JH930479">
    <property type="protein sequence ID" value="EKM50264.1"/>
    <property type="molecule type" value="Genomic_DNA"/>
</dbReference>
<dbReference type="GO" id="GO:0010181">
    <property type="term" value="F:FMN binding"/>
    <property type="evidence" value="ECO:0007669"/>
    <property type="project" value="InterPro"/>
</dbReference>
<feature type="domain" description="Flavodoxin-like" evidence="1">
    <location>
        <begin position="27"/>
        <end position="92"/>
    </location>
</feature>
<evidence type="ECO:0000259" key="1">
    <source>
        <dbReference type="Pfam" id="PF00258"/>
    </source>
</evidence>
<dbReference type="SUPFAM" id="SSF52218">
    <property type="entry name" value="Flavoproteins"/>
    <property type="match status" value="1"/>
</dbReference>
<dbReference type="GeneID" id="18911564"/>
<dbReference type="InterPro" id="IPR029039">
    <property type="entry name" value="Flavoprotein-like_sf"/>
</dbReference>
<gene>
    <name evidence="2" type="ORF">PHACADRAFT_201107</name>
</gene>
<evidence type="ECO:0000313" key="3">
    <source>
        <dbReference type="Proteomes" id="UP000008370"/>
    </source>
</evidence>
<dbReference type="OrthoDB" id="1470350at2759"/>
<dbReference type="Pfam" id="PF00258">
    <property type="entry name" value="Flavodoxin_1"/>
    <property type="match status" value="1"/>
</dbReference>
<proteinExistence type="predicted"/>
<dbReference type="InterPro" id="IPR008254">
    <property type="entry name" value="Flavodoxin/NO_synth"/>
</dbReference>
<dbReference type="HOGENOM" id="CLU_1886489_0_0_1"/>
<dbReference type="AlphaFoldDB" id="K5VUK1"/>